<protein>
    <recommendedName>
        <fullName evidence="2">Plastocyanin-like domain-containing protein</fullName>
    </recommendedName>
</protein>
<evidence type="ECO:0000313" key="3">
    <source>
        <dbReference type="EMBL" id="KAG8239193.1"/>
    </source>
</evidence>
<dbReference type="Pfam" id="PF07731">
    <property type="entry name" value="Cu-oxidase_2"/>
    <property type="match status" value="1"/>
</dbReference>
<evidence type="ECO:0000313" key="4">
    <source>
        <dbReference type="Proteomes" id="UP000792457"/>
    </source>
</evidence>
<dbReference type="OrthoDB" id="2121828at2759"/>
<sequence length="151" mass="16588">MVMPPSPPLSQFDDISPDITCPNPTPGVLDQPNEYKECFNLVRIPLNALVEILIHPEVLRQGTFNASSPTAIRNLKDSFHAGILQSQPDSTVPSLRDSIAIPSMGFWLLHCHFAFHLATGMSVVFQVGELSDMVPTPPGFPRCGDYLPHLI</sequence>
<reference evidence="3" key="2">
    <citation type="submission" date="2017-10" db="EMBL/GenBank/DDBJ databases">
        <title>Ladona fulva Genome sequencing and assembly.</title>
        <authorList>
            <person name="Murali S."/>
            <person name="Richards S."/>
            <person name="Bandaranaike D."/>
            <person name="Bellair M."/>
            <person name="Blankenburg K."/>
            <person name="Chao H."/>
            <person name="Dinh H."/>
            <person name="Doddapaneni H."/>
            <person name="Dugan-Rocha S."/>
            <person name="Elkadiri S."/>
            <person name="Gnanaolivu R."/>
            <person name="Hernandez B."/>
            <person name="Skinner E."/>
            <person name="Javaid M."/>
            <person name="Lee S."/>
            <person name="Li M."/>
            <person name="Ming W."/>
            <person name="Munidasa M."/>
            <person name="Muniz J."/>
            <person name="Nguyen L."/>
            <person name="Hughes D."/>
            <person name="Osuji N."/>
            <person name="Pu L.-L."/>
            <person name="Puazo M."/>
            <person name="Qu C."/>
            <person name="Quiroz J."/>
            <person name="Raj R."/>
            <person name="Weissenberger G."/>
            <person name="Xin Y."/>
            <person name="Zou X."/>
            <person name="Han Y."/>
            <person name="Worley K."/>
            <person name="Muzny D."/>
            <person name="Gibbs R."/>
        </authorList>
    </citation>
    <scope>NUCLEOTIDE SEQUENCE</scope>
    <source>
        <strain evidence="3">Sampled in the wild</strain>
    </source>
</reference>
<dbReference type="InterPro" id="IPR011706">
    <property type="entry name" value="Cu-oxidase_C"/>
</dbReference>
<comment type="caution">
    <text evidence="3">The sequence shown here is derived from an EMBL/GenBank/DDBJ whole genome shotgun (WGS) entry which is preliminary data.</text>
</comment>
<keyword evidence="4" id="KW-1185">Reference proteome</keyword>
<dbReference type="PROSITE" id="PS00079">
    <property type="entry name" value="MULTICOPPER_OXIDASE1"/>
    <property type="match status" value="1"/>
</dbReference>
<proteinExistence type="predicted"/>
<dbReference type="InterPro" id="IPR033138">
    <property type="entry name" value="Cu_oxidase_CS"/>
</dbReference>
<dbReference type="InterPro" id="IPR002355">
    <property type="entry name" value="Cu_oxidase_Cu_BS"/>
</dbReference>
<dbReference type="PROSITE" id="PS00080">
    <property type="entry name" value="MULTICOPPER_OXIDASE2"/>
    <property type="match status" value="1"/>
</dbReference>
<dbReference type="AlphaFoldDB" id="A0A8K0PBV2"/>
<name>A0A8K0PBV2_LADFU</name>
<evidence type="ECO:0000259" key="2">
    <source>
        <dbReference type="Pfam" id="PF07731"/>
    </source>
</evidence>
<organism evidence="3 4">
    <name type="scientific">Ladona fulva</name>
    <name type="common">Scarce chaser dragonfly</name>
    <name type="synonym">Libellula fulva</name>
    <dbReference type="NCBI Taxonomy" id="123851"/>
    <lineage>
        <taxon>Eukaryota</taxon>
        <taxon>Metazoa</taxon>
        <taxon>Ecdysozoa</taxon>
        <taxon>Arthropoda</taxon>
        <taxon>Hexapoda</taxon>
        <taxon>Insecta</taxon>
        <taxon>Pterygota</taxon>
        <taxon>Palaeoptera</taxon>
        <taxon>Odonata</taxon>
        <taxon>Epiprocta</taxon>
        <taxon>Anisoptera</taxon>
        <taxon>Libelluloidea</taxon>
        <taxon>Libellulidae</taxon>
        <taxon>Ladona</taxon>
    </lineage>
</organism>
<feature type="domain" description="Plastocyanin-like" evidence="2">
    <location>
        <begin position="102"/>
        <end position="128"/>
    </location>
</feature>
<evidence type="ECO:0000256" key="1">
    <source>
        <dbReference type="ARBA" id="ARBA00022723"/>
    </source>
</evidence>
<dbReference type="GO" id="GO:0005507">
    <property type="term" value="F:copper ion binding"/>
    <property type="evidence" value="ECO:0007669"/>
    <property type="project" value="InterPro"/>
</dbReference>
<dbReference type="EMBL" id="KZ309547">
    <property type="protein sequence ID" value="KAG8239193.1"/>
    <property type="molecule type" value="Genomic_DNA"/>
</dbReference>
<gene>
    <name evidence="3" type="ORF">J437_LFUL019007</name>
</gene>
<dbReference type="InterPro" id="IPR008972">
    <property type="entry name" value="Cupredoxin"/>
</dbReference>
<reference evidence="3" key="1">
    <citation type="submission" date="2013-04" db="EMBL/GenBank/DDBJ databases">
        <authorList>
            <person name="Qu J."/>
            <person name="Murali S.C."/>
            <person name="Bandaranaike D."/>
            <person name="Bellair M."/>
            <person name="Blankenburg K."/>
            <person name="Chao H."/>
            <person name="Dinh H."/>
            <person name="Doddapaneni H."/>
            <person name="Downs B."/>
            <person name="Dugan-Rocha S."/>
            <person name="Elkadiri S."/>
            <person name="Gnanaolivu R.D."/>
            <person name="Hernandez B."/>
            <person name="Javaid M."/>
            <person name="Jayaseelan J.C."/>
            <person name="Lee S."/>
            <person name="Li M."/>
            <person name="Ming W."/>
            <person name="Munidasa M."/>
            <person name="Muniz J."/>
            <person name="Nguyen L."/>
            <person name="Ongeri F."/>
            <person name="Osuji N."/>
            <person name="Pu L.-L."/>
            <person name="Puazo M."/>
            <person name="Qu C."/>
            <person name="Quiroz J."/>
            <person name="Raj R."/>
            <person name="Weissenberger G."/>
            <person name="Xin Y."/>
            <person name="Zou X."/>
            <person name="Han Y."/>
            <person name="Richards S."/>
            <person name="Worley K."/>
            <person name="Muzny D."/>
            <person name="Gibbs R."/>
        </authorList>
    </citation>
    <scope>NUCLEOTIDE SEQUENCE</scope>
    <source>
        <strain evidence="3">Sampled in the wild</strain>
    </source>
</reference>
<dbReference type="Proteomes" id="UP000792457">
    <property type="component" value="Unassembled WGS sequence"/>
</dbReference>
<dbReference type="GO" id="GO:0016491">
    <property type="term" value="F:oxidoreductase activity"/>
    <property type="evidence" value="ECO:0007669"/>
    <property type="project" value="InterPro"/>
</dbReference>
<dbReference type="Gene3D" id="2.60.40.420">
    <property type="entry name" value="Cupredoxins - blue copper proteins"/>
    <property type="match status" value="1"/>
</dbReference>
<accession>A0A8K0PBV2</accession>
<dbReference type="SUPFAM" id="SSF49503">
    <property type="entry name" value="Cupredoxins"/>
    <property type="match status" value="1"/>
</dbReference>
<keyword evidence="1" id="KW-0479">Metal-binding</keyword>